<keyword evidence="5 7" id="KW-1133">Transmembrane helix</keyword>
<dbReference type="Pfam" id="PF00155">
    <property type="entry name" value="Aminotran_1_2"/>
    <property type="match status" value="1"/>
</dbReference>
<evidence type="ECO:0000256" key="7">
    <source>
        <dbReference type="RuleBase" id="RU367100"/>
    </source>
</evidence>
<dbReference type="InterPro" id="IPR015424">
    <property type="entry name" value="PyrdxlP-dep_Trfase"/>
</dbReference>
<feature type="transmembrane region" description="Helical" evidence="7">
    <location>
        <begin position="413"/>
        <end position="435"/>
    </location>
</feature>
<dbReference type="GO" id="GO:0016020">
    <property type="term" value="C:membrane"/>
    <property type="evidence" value="ECO:0007669"/>
    <property type="project" value="UniProtKB-SubCell"/>
</dbReference>
<comment type="caution">
    <text evidence="10">The sequence shown here is derived from an EMBL/GenBank/DDBJ whole genome shotgun (WGS) entry which is preliminary data.</text>
</comment>
<name>A0AAN4Y8P4_ASPOZ</name>
<feature type="compositionally biased region" description="Basic and acidic residues" evidence="8">
    <location>
        <begin position="714"/>
        <end position="724"/>
    </location>
</feature>
<dbReference type="InterPro" id="IPR004839">
    <property type="entry name" value="Aminotransferase_I/II_large"/>
</dbReference>
<feature type="domain" description="Aminotransferase class I/classII large" evidence="9">
    <location>
        <begin position="189"/>
        <end position="356"/>
    </location>
</feature>
<keyword evidence="6 7" id="KW-0472">Membrane</keyword>
<feature type="region of interest" description="Disordered" evidence="8">
    <location>
        <begin position="33"/>
        <end position="59"/>
    </location>
</feature>
<feature type="compositionally biased region" description="Polar residues" evidence="8">
    <location>
        <begin position="726"/>
        <end position="754"/>
    </location>
</feature>
<proteinExistence type="inferred from homology"/>
<evidence type="ECO:0000256" key="4">
    <source>
        <dbReference type="ARBA" id="ARBA00022692"/>
    </source>
</evidence>
<accession>A0AAN4Y8P4</accession>
<dbReference type="PANTHER" id="PTHR40021:SF1">
    <property type="entry name" value="DEFECT AT LOW TEMPERATURE PROTEIN 1"/>
    <property type="match status" value="1"/>
</dbReference>
<comment type="subcellular location">
    <subcellularLocation>
        <location evidence="7">Membrane</location>
        <topology evidence="7">Multi-pass membrane protein</topology>
    </subcellularLocation>
</comment>
<evidence type="ECO:0000256" key="5">
    <source>
        <dbReference type="ARBA" id="ARBA00022989"/>
    </source>
</evidence>
<dbReference type="SUPFAM" id="SSF53383">
    <property type="entry name" value="PLP-dependent transferases"/>
    <property type="match status" value="1"/>
</dbReference>
<evidence type="ECO:0000256" key="1">
    <source>
        <dbReference type="ARBA" id="ARBA00002489"/>
    </source>
</evidence>
<dbReference type="Gene3D" id="3.40.640.10">
    <property type="entry name" value="Type I PLP-dependent aspartate aminotransferase-like (Major domain)"/>
    <property type="match status" value="2"/>
</dbReference>
<dbReference type="InterPro" id="IPR015421">
    <property type="entry name" value="PyrdxlP-dep_Trfase_major"/>
</dbReference>
<evidence type="ECO:0000259" key="9">
    <source>
        <dbReference type="Pfam" id="PF00155"/>
    </source>
</evidence>
<evidence type="ECO:0000256" key="3">
    <source>
        <dbReference type="ARBA" id="ARBA00021353"/>
    </source>
</evidence>
<dbReference type="EMBL" id="BSYA01000009">
    <property type="protein sequence ID" value="GMG24105.1"/>
    <property type="molecule type" value="Genomic_DNA"/>
</dbReference>
<evidence type="ECO:0000256" key="2">
    <source>
        <dbReference type="ARBA" id="ARBA00005550"/>
    </source>
</evidence>
<evidence type="ECO:0000313" key="10">
    <source>
        <dbReference type="EMBL" id="GMG24105.1"/>
    </source>
</evidence>
<feature type="transmembrane region" description="Helical" evidence="7">
    <location>
        <begin position="447"/>
        <end position="469"/>
    </location>
</feature>
<comment type="similarity">
    <text evidence="2 7">Belongs to the DLT1 family.</text>
</comment>
<evidence type="ECO:0000313" key="11">
    <source>
        <dbReference type="Proteomes" id="UP001165205"/>
    </source>
</evidence>
<dbReference type="Proteomes" id="UP001165205">
    <property type="component" value="Unassembled WGS sequence"/>
</dbReference>
<sequence length="814" mass="90214">MRGHRPHAGLDASRASTGVVWCTERATEHGYAENPSEWANLGQGAPEADDEIEGSFPRPTSIPITSAAREYGPTAGIKPLRAAVARLYNEHYRQGKESQYTWENVCIVPGGRAGLIRIAAILGNSYLSFPIPDYSAYSEMLTLFKNVRAGSLATTTPPTVTAQLSVVLRMWRMSTKTVGQDSQAIDAFLMLTLTDVLLIDGLTKRFRLPGWRIAWIVGPKEFVDALGSAGSYLDGGANVPFQEAAIPMLEPSLVRAEMKTLQYHFREKRDFVVKRLTEIGFRIKDVPQATFYIWLDLTALEPPLPAEANISDGLNFFNALLSEKVIVVPGIFFDLNPAKRRDLFDSPCHHFVRLSYGPKMDVLKKGLDGIERVIRRARGEALKAQWEDEAATSPGCDAQYGALDIMAWNFYRILNYTIFIVLSVILFCLIVLTPADAIYQCYVTSRLTNIFIISGGYIVTFILAALIYATRIYTNRSALAGIPKAWIPIEKEDVGKSVRRLVVEGLARSAIVAYQARPRDTAADGDTFADYPMLLIDRDRPPWGSVEHPGWSSPASPDLPDLPYRTVIQELPNLIEAKAVSLAPPDPFLTATRSFDPSSPGAEQSIPDTRVVDILRRPVSMGLREYLQHLASLNVIQPPEIGAEFIALYERARFSSRELHETEFRDLMHIFAGLLRGMKSLDTHIMDDIYAEGSRGDSESVIGPSDEEGETDTMDFHDDSEAFSRGRSNSLQPSNASTWEGRSTYAASGNQSHRSPVWSRNVDPHRLATPRTPSMRSLRRVQSNASGSSGGSVIRLVDTHGPTDLPYAINFNRT</sequence>
<protein>
    <recommendedName>
        <fullName evidence="3 7">Defect at low temperature protein 1</fullName>
    </recommendedName>
</protein>
<dbReference type="InterPro" id="IPR038869">
    <property type="entry name" value="DLT1"/>
</dbReference>
<feature type="region of interest" description="Disordered" evidence="8">
    <location>
        <begin position="692"/>
        <end position="797"/>
    </location>
</feature>
<keyword evidence="4 7" id="KW-0812">Transmembrane</keyword>
<gene>
    <name evidence="7" type="primary">DLT1</name>
    <name evidence="10" type="ORF">Aory04_000141400</name>
</gene>
<evidence type="ECO:0000256" key="8">
    <source>
        <dbReference type="SAM" id="MobiDB-lite"/>
    </source>
</evidence>
<organism evidence="10 11">
    <name type="scientific">Aspergillus oryzae</name>
    <name type="common">Yellow koji mold</name>
    <dbReference type="NCBI Taxonomy" id="5062"/>
    <lineage>
        <taxon>Eukaryota</taxon>
        <taxon>Fungi</taxon>
        <taxon>Dikarya</taxon>
        <taxon>Ascomycota</taxon>
        <taxon>Pezizomycotina</taxon>
        <taxon>Eurotiomycetes</taxon>
        <taxon>Eurotiomycetidae</taxon>
        <taxon>Eurotiales</taxon>
        <taxon>Aspergillaceae</taxon>
        <taxon>Aspergillus</taxon>
        <taxon>Aspergillus subgen. Circumdati</taxon>
    </lineage>
</organism>
<feature type="compositionally biased region" description="Polar residues" evidence="8">
    <location>
        <begin position="771"/>
        <end position="787"/>
    </location>
</feature>
<dbReference type="PANTHER" id="PTHR40021">
    <property type="entry name" value="DEFECT AT LOW TEMPERATURE PROTEIN 1"/>
    <property type="match status" value="1"/>
</dbReference>
<reference evidence="10" key="1">
    <citation type="submission" date="2023-04" db="EMBL/GenBank/DDBJ databases">
        <title>Aspergillus oryzae NBRC 4228.</title>
        <authorList>
            <person name="Ichikawa N."/>
            <person name="Sato H."/>
            <person name="Tonouchi N."/>
        </authorList>
    </citation>
    <scope>NUCLEOTIDE SEQUENCE</scope>
    <source>
        <strain evidence="10">NBRC 4228</strain>
    </source>
</reference>
<dbReference type="AlphaFoldDB" id="A0AAN4Y8P4"/>
<comment type="function">
    <text evidence="1 7">Required for growth under high-pressure and low-temperature conditions.</text>
</comment>
<dbReference type="CDD" id="cd00609">
    <property type="entry name" value="AAT_like"/>
    <property type="match status" value="1"/>
</dbReference>
<evidence type="ECO:0000256" key="6">
    <source>
        <dbReference type="ARBA" id="ARBA00023136"/>
    </source>
</evidence>
<dbReference type="GO" id="GO:0030170">
    <property type="term" value="F:pyridoxal phosphate binding"/>
    <property type="evidence" value="ECO:0007669"/>
    <property type="project" value="InterPro"/>
</dbReference>